<dbReference type="AlphaFoldDB" id="A0A2K8P540"/>
<accession>A0A2K8P540</accession>
<feature type="transmembrane region" description="Helical" evidence="1">
    <location>
        <begin position="113"/>
        <end position="134"/>
    </location>
</feature>
<evidence type="ECO:0000256" key="1">
    <source>
        <dbReference type="SAM" id="Phobius"/>
    </source>
</evidence>
<keyword evidence="3" id="KW-1185">Reference proteome</keyword>
<keyword evidence="1" id="KW-1133">Transmembrane helix</keyword>
<dbReference type="RefSeq" id="WP_100679738.1">
    <property type="nucleotide sequence ID" value="NZ_CP024969.1"/>
</dbReference>
<dbReference type="Proteomes" id="UP000232223">
    <property type="component" value="Chromosome"/>
</dbReference>
<keyword evidence="1" id="KW-0812">Transmembrane</keyword>
<evidence type="ECO:0000313" key="2">
    <source>
        <dbReference type="EMBL" id="ATZ21816.1"/>
    </source>
</evidence>
<dbReference type="KEGG" id="mtab:MTABA_v1c06240"/>
<name>A0A2K8P540_9MOLU</name>
<reference evidence="2 3" key="1">
    <citation type="submission" date="2017-11" db="EMBL/GenBank/DDBJ databases">
        <title>Genome sequence of Mesoplasma tabanidae BARC 857 (ATCC 49584).</title>
        <authorList>
            <person name="Lo W.-S."/>
            <person name="Kuo C.-H."/>
        </authorList>
    </citation>
    <scope>NUCLEOTIDE SEQUENCE [LARGE SCALE GENOMIC DNA]</scope>
    <source>
        <strain evidence="2 3">BARC 857</strain>
    </source>
</reference>
<evidence type="ECO:0000313" key="3">
    <source>
        <dbReference type="Proteomes" id="UP000232223"/>
    </source>
</evidence>
<gene>
    <name evidence="2" type="ORF">MTABA_v1c06240</name>
</gene>
<proteinExistence type="predicted"/>
<sequence length="168" mass="18772">MKNCNYCKLSIKPYQLSRSGQVSSGTVYTPNNSNFGFVTTGGRIYTSHMGCHKIINKKLWPWIIVALICMIIASILFIPGIINVVDYESYKWENGKEILVVDLAKKSKGITQLVIAGILLCLSILSFIIGYVYALSFVKDGQHANDFIDEDAKLIYDAALKKAKKELK</sequence>
<protein>
    <submittedName>
        <fullName evidence="2">Uncharacterized protein</fullName>
    </submittedName>
</protein>
<organism evidence="2 3">
    <name type="scientific">Mesoplasma tabanidae</name>
    <dbReference type="NCBI Taxonomy" id="219745"/>
    <lineage>
        <taxon>Bacteria</taxon>
        <taxon>Bacillati</taxon>
        <taxon>Mycoplasmatota</taxon>
        <taxon>Mollicutes</taxon>
        <taxon>Entomoplasmatales</taxon>
        <taxon>Entomoplasmataceae</taxon>
        <taxon>Mesoplasma</taxon>
    </lineage>
</organism>
<feature type="transmembrane region" description="Helical" evidence="1">
    <location>
        <begin position="59"/>
        <end position="82"/>
    </location>
</feature>
<dbReference type="OrthoDB" id="391981at2"/>
<keyword evidence="1" id="KW-0472">Membrane</keyword>
<dbReference type="EMBL" id="CP024969">
    <property type="protein sequence ID" value="ATZ21816.1"/>
    <property type="molecule type" value="Genomic_DNA"/>
</dbReference>